<organism evidence="5 6">
    <name type="scientific">Thermosporothrix hazakensis</name>
    <dbReference type="NCBI Taxonomy" id="644383"/>
    <lineage>
        <taxon>Bacteria</taxon>
        <taxon>Bacillati</taxon>
        <taxon>Chloroflexota</taxon>
        <taxon>Ktedonobacteria</taxon>
        <taxon>Ktedonobacterales</taxon>
        <taxon>Thermosporotrichaceae</taxon>
        <taxon>Thermosporothrix</taxon>
    </lineage>
</organism>
<feature type="transmembrane region" description="Helical" evidence="2">
    <location>
        <begin position="731"/>
        <end position="756"/>
    </location>
</feature>
<dbReference type="SUPFAM" id="SSF47413">
    <property type="entry name" value="lambda repressor-like DNA-binding domains"/>
    <property type="match status" value="1"/>
</dbReference>
<dbReference type="Gene3D" id="3.40.50.300">
    <property type="entry name" value="P-loop containing nucleotide triphosphate hydrolases"/>
    <property type="match status" value="1"/>
</dbReference>
<keyword evidence="2" id="KW-0472">Membrane</keyword>
<evidence type="ECO:0000256" key="2">
    <source>
        <dbReference type="SAM" id="Phobius"/>
    </source>
</evidence>
<feature type="transmembrane region" description="Helical" evidence="2">
    <location>
        <begin position="493"/>
        <end position="516"/>
    </location>
</feature>
<gene>
    <name evidence="5" type="ORF">EI42_01967</name>
</gene>
<accession>A0A326UNR8</accession>
<dbReference type="InterPro" id="IPR027417">
    <property type="entry name" value="P-loop_NTPase"/>
</dbReference>
<feature type="region of interest" description="Disordered" evidence="1">
    <location>
        <begin position="88"/>
        <end position="125"/>
    </location>
</feature>
<comment type="caution">
    <text evidence="5">The sequence shown here is derived from an EMBL/GenBank/DDBJ whole genome shotgun (WGS) entry which is preliminary data.</text>
</comment>
<dbReference type="Pfam" id="PF05729">
    <property type="entry name" value="NACHT"/>
    <property type="match status" value="1"/>
</dbReference>
<feature type="compositionally biased region" description="Polar residues" evidence="1">
    <location>
        <begin position="99"/>
        <end position="117"/>
    </location>
</feature>
<dbReference type="PROSITE" id="PS50943">
    <property type="entry name" value="HTH_CROC1"/>
    <property type="match status" value="1"/>
</dbReference>
<feature type="transmembrane region" description="Helical" evidence="2">
    <location>
        <begin position="572"/>
        <end position="597"/>
    </location>
</feature>
<dbReference type="PROSITE" id="PS50837">
    <property type="entry name" value="NACHT"/>
    <property type="match status" value="1"/>
</dbReference>
<feature type="transmembrane region" description="Helical" evidence="2">
    <location>
        <begin position="609"/>
        <end position="627"/>
    </location>
</feature>
<dbReference type="SUPFAM" id="SSF52540">
    <property type="entry name" value="P-loop containing nucleoside triphosphate hydrolases"/>
    <property type="match status" value="1"/>
</dbReference>
<sequence>MEEKAWSKKKRHPNLQLKMERERRFWTLEDVATRISNLPDFGPGEPDPRTVGRWERGVSFPSPRYCRALCTIFEKEADELGLIPPSVEAKGTKPLGQAATPNQTDAPESATTQSALSPDTAIPETPDLVEDQQTESTIAPQVLHEEPDPKNRLHLLKRVRSFWIVGVLEHSLHNTPHLALRLKTRPDAIDNPWQHVIQECAQPSRLLPAGTSILHLYDDADGSLLLLGEPGAGKTTLLLELASHLLDRAERDASFPAPVVFHLSSWNNRHTTLTAWLITELHEKYQVPRHLGQQWIEHGHILLLLDGLDEVAGPHRAGCIEAINAYQREHGMVPIVVCSRLHEYFALPVRLQLRSAIHVQPLSLEQIDEYLAKAGPNLEAARTALSNDPMLREIMASPLMLSILTLAYQETPLPELDQKNSLEAHRTHIFSAYVQRMLERRSLDTRYPTSRTIYWLAQLARHMKEHNQTIFYIETLQPDWLQNSKWQHIYTFLATRLIGALIGIFVSIIINLLLFTDTPIDILIDACAGGLLGSLISGSTYQTLRKRLPYFLHRFIPASDPGKRRGLVKGSVWLLLLYACSCFVFYLVTTFLGLGFFLHYPLSSMPPHILNFTLTTLLLSIQLPGLGETIRPTEIIRWSRQAFTTRLLNRTHGKNALLISALTTLIIALTFGFMPRPLLDCLAQGTAVGLSLGLNYWLLLAVFQGLSSNTLSEEHRATPNQGIHCSIRNSLIVCLVSVITVAPVYMFSSVLAHLLYTRTLTSHELFLLLPYSIAQGLAIGILAGLLNGGLACIQHGILRAILTRRGIIPAHFPHFLEYAAERVLLRKVGGGYIFIHRLLLEYFAGLPKNTQSSICLAEQHLVEKQAMIPLR</sequence>
<evidence type="ECO:0000259" key="3">
    <source>
        <dbReference type="PROSITE" id="PS50837"/>
    </source>
</evidence>
<evidence type="ECO:0000256" key="1">
    <source>
        <dbReference type="SAM" id="MobiDB-lite"/>
    </source>
</evidence>
<keyword evidence="6" id="KW-1185">Reference proteome</keyword>
<dbReference type="InterPro" id="IPR010982">
    <property type="entry name" value="Lambda_DNA-bd_dom_sf"/>
</dbReference>
<keyword evidence="2" id="KW-0812">Transmembrane</keyword>
<dbReference type="InterPro" id="IPR001387">
    <property type="entry name" value="Cro/C1-type_HTH"/>
</dbReference>
<dbReference type="CDD" id="cd00093">
    <property type="entry name" value="HTH_XRE"/>
    <property type="match status" value="1"/>
</dbReference>
<dbReference type="SMART" id="SM00530">
    <property type="entry name" value="HTH_XRE"/>
    <property type="match status" value="1"/>
</dbReference>
<proteinExistence type="predicted"/>
<dbReference type="RefSeq" id="WP_170142508.1">
    <property type="nucleotide sequence ID" value="NZ_BIFX01000001.1"/>
</dbReference>
<dbReference type="AlphaFoldDB" id="A0A326UNR8"/>
<dbReference type="InterPro" id="IPR007111">
    <property type="entry name" value="NACHT_NTPase"/>
</dbReference>
<dbReference type="GO" id="GO:0003677">
    <property type="term" value="F:DNA binding"/>
    <property type="evidence" value="ECO:0007669"/>
    <property type="project" value="InterPro"/>
</dbReference>
<evidence type="ECO:0000313" key="5">
    <source>
        <dbReference type="EMBL" id="PZW31942.1"/>
    </source>
</evidence>
<feature type="transmembrane region" description="Helical" evidence="2">
    <location>
        <begin position="776"/>
        <end position="798"/>
    </location>
</feature>
<feature type="transmembrane region" description="Helical" evidence="2">
    <location>
        <begin position="694"/>
        <end position="711"/>
    </location>
</feature>
<protein>
    <submittedName>
        <fullName evidence="5">NACHT domain-containing protein</fullName>
    </submittedName>
</protein>
<dbReference type="Gene3D" id="1.10.260.40">
    <property type="entry name" value="lambda repressor-like DNA-binding domains"/>
    <property type="match status" value="1"/>
</dbReference>
<evidence type="ECO:0000313" key="6">
    <source>
        <dbReference type="Proteomes" id="UP000248806"/>
    </source>
</evidence>
<feature type="domain" description="HTH cro/C1-type" evidence="4">
    <location>
        <begin position="47"/>
        <end position="80"/>
    </location>
</feature>
<reference evidence="5 6" key="1">
    <citation type="submission" date="2018-06" db="EMBL/GenBank/DDBJ databases">
        <title>Genomic Encyclopedia of Archaeal and Bacterial Type Strains, Phase II (KMG-II): from individual species to whole genera.</title>
        <authorList>
            <person name="Goeker M."/>
        </authorList>
    </citation>
    <scope>NUCLEOTIDE SEQUENCE [LARGE SCALE GENOMIC DNA]</scope>
    <source>
        <strain evidence="5 6">ATCC BAA-1881</strain>
    </source>
</reference>
<dbReference type="EMBL" id="QKUF01000005">
    <property type="protein sequence ID" value="PZW31942.1"/>
    <property type="molecule type" value="Genomic_DNA"/>
</dbReference>
<dbReference type="Proteomes" id="UP000248806">
    <property type="component" value="Unassembled WGS sequence"/>
</dbReference>
<feature type="transmembrane region" description="Helical" evidence="2">
    <location>
        <begin position="656"/>
        <end position="674"/>
    </location>
</feature>
<feature type="domain" description="NACHT" evidence="3">
    <location>
        <begin position="222"/>
        <end position="311"/>
    </location>
</feature>
<evidence type="ECO:0000259" key="4">
    <source>
        <dbReference type="PROSITE" id="PS50943"/>
    </source>
</evidence>
<name>A0A326UNR8_THEHA</name>
<keyword evidence="2" id="KW-1133">Transmembrane helix</keyword>